<keyword evidence="2" id="KW-1185">Reference proteome</keyword>
<organism evidence="1 2">
    <name type="scientific">Adlercreutzia muris</name>
    <dbReference type="NCBI Taxonomy" id="1796610"/>
    <lineage>
        <taxon>Bacteria</taxon>
        <taxon>Bacillati</taxon>
        <taxon>Actinomycetota</taxon>
        <taxon>Coriobacteriia</taxon>
        <taxon>Eggerthellales</taxon>
        <taxon>Eggerthellaceae</taxon>
        <taxon>Adlercreutzia</taxon>
    </lineage>
</organism>
<accession>A0A7C8G081</accession>
<comment type="caution">
    <text evidence="1">The sequence shown here is derived from an EMBL/GenBank/DDBJ whole genome shotgun (WGS) entry which is preliminary data.</text>
</comment>
<dbReference type="AlphaFoldDB" id="A0A7C8G081"/>
<name>A0A7C8G081_9ACTN</name>
<protein>
    <submittedName>
        <fullName evidence="1">Uncharacterized protein</fullName>
    </submittedName>
</protein>
<dbReference type="Proteomes" id="UP000479639">
    <property type="component" value="Unassembled WGS sequence"/>
</dbReference>
<sequence length="154" mass="17244">MTLSDKLTRDQVRDAFNRNLTYADLCGIDIRALQGFIAIECARHDRKLASKGELLMLMQPSCLKKHAPNISASTERPGIYEAFLRVDGRYWQGREAVSFNGDGFIGIAGWADDNNVQPFLRGFMRWLKEWMNCTRGIPRSAIADPAAYAAALAC</sequence>
<evidence type="ECO:0000313" key="1">
    <source>
        <dbReference type="EMBL" id="KAB1651587.1"/>
    </source>
</evidence>
<dbReference type="RefSeq" id="WP_151429550.1">
    <property type="nucleotide sequence ID" value="NZ_JANJZI010000004.1"/>
</dbReference>
<reference evidence="1 2" key="1">
    <citation type="submission" date="2019-09" db="EMBL/GenBank/DDBJ databases">
        <title>Whole genome shotgun sequencing (WGS) of Ellagibacter isourolithinifaciens DSM 104140(T) and Adlercreutzia muris DSM 29508(T).</title>
        <authorList>
            <person name="Stoll D.A."/>
            <person name="Danylec N."/>
            <person name="Huch M."/>
        </authorList>
    </citation>
    <scope>NUCLEOTIDE SEQUENCE [LARGE SCALE GENOMIC DNA]</scope>
    <source>
        <strain evidence="1 2">DSM 29508</strain>
    </source>
</reference>
<gene>
    <name evidence="1" type="ORF">F8D48_00750</name>
</gene>
<evidence type="ECO:0000313" key="2">
    <source>
        <dbReference type="Proteomes" id="UP000479639"/>
    </source>
</evidence>
<proteinExistence type="predicted"/>
<dbReference type="EMBL" id="WAJS01000001">
    <property type="protein sequence ID" value="KAB1651587.1"/>
    <property type="molecule type" value="Genomic_DNA"/>
</dbReference>